<reference evidence="1" key="1">
    <citation type="submission" date="2020-04" db="EMBL/GenBank/DDBJ databases">
        <authorList>
            <person name="Chiriac C."/>
            <person name="Salcher M."/>
            <person name="Ghai R."/>
            <person name="Kavagutti S V."/>
        </authorList>
    </citation>
    <scope>NUCLEOTIDE SEQUENCE</scope>
</reference>
<gene>
    <name evidence="1" type="ORF">UFOVP11_46</name>
</gene>
<evidence type="ECO:0000313" key="1">
    <source>
        <dbReference type="EMBL" id="CAB4121463.1"/>
    </source>
</evidence>
<proteinExistence type="predicted"/>
<dbReference type="EMBL" id="LR796147">
    <property type="protein sequence ID" value="CAB4121463.1"/>
    <property type="molecule type" value="Genomic_DNA"/>
</dbReference>
<accession>A0A6J5KJD0</accession>
<protein>
    <submittedName>
        <fullName evidence="1">Uncharacterized protein</fullName>
    </submittedName>
</protein>
<name>A0A6J5KJD0_9CAUD</name>
<organism evidence="1">
    <name type="scientific">uncultured Caudovirales phage</name>
    <dbReference type="NCBI Taxonomy" id="2100421"/>
    <lineage>
        <taxon>Viruses</taxon>
        <taxon>Duplodnaviria</taxon>
        <taxon>Heunggongvirae</taxon>
        <taxon>Uroviricota</taxon>
        <taxon>Caudoviricetes</taxon>
        <taxon>Peduoviridae</taxon>
        <taxon>Maltschvirus</taxon>
        <taxon>Maltschvirus maltsch</taxon>
    </lineage>
</organism>
<sequence>MSKAALSVKQVLQDYQGQITLAQIASKLPDLKQNEVSMALCYLMRMRYLTRALVPNTSTKGRKNVWSYTYHSARLPKETE</sequence>